<name>A0A5S9NM62_9GAMM</name>
<dbReference type="Proteomes" id="UP000435877">
    <property type="component" value="Unassembled WGS sequence"/>
</dbReference>
<evidence type="ECO:0000259" key="3">
    <source>
        <dbReference type="Pfam" id="PF07859"/>
    </source>
</evidence>
<sequence length="303" mass="33629">MKQSIRSRLFNLLLRLIRRPISNMRQLTALRLRFAKIDKRAEGKAERLCRIKQIAQTHCQVDVLQPLDFAEEECSAKHVLFFHGGAYCLRSPNSHREMLSAVCTNLSAIGVLPDYRLAPEDPHPAAIDDCFESYQALLDRGVSADRIALLGDSAGGGLLLSILVKIRLAGLAMPSSASLLSPAGDWTLSVPSLYENEGRDPMFRLSSFLFFRSLYLAGYDANDPVVSPLLASFDGYPPMYFSASSTELLRDVAVLGAQKAREAGVPVEIDLWPGHCHDIQLMAMLPDSKIARNKLCEFIAKHW</sequence>
<evidence type="ECO:0000256" key="2">
    <source>
        <dbReference type="ARBA" id="ARBA00022801"/>
    </source>
</evidence>
<dbReference type="EC" id="3.1.1.83" evidence="4"/>
<proteinExistence type="inferred from homology"/>
<reference evidence="6 7" key="1">
    <citation type="submission" date="2019-11" db="EMBL/GenBank/DDBJ databases">
        <authorList>
            <person name="Holert J."/>
        </authorList>
    </citation>
    <scope>NUCLEOTIDE SEQUENCE [LARGE SCALE GENOMIC DNA]</scope>
    <source>
        <strain evidence="5">BC3_2A</strain>
        <strain evidence="4">SB11_1A</strain>
    </source>
</reference>
<organism evidence="4 6">
    <name type="scientific">Zhongshania aliphaticivorans</name>
    <dbReference type="NCBI Taxonomy" id="1470434"/>
    <lineage>
        <taxon>Bacteria</taxon>
        <taxon>Pseudomonadati</taxon>
        <taxon>Pseudomonadota</taxon>
        <taxon>Gammaproteobacteria</taxon>
        <taxon>Cellvibrionales</taxon>
        <taxon>Spongiibacteraceae</taxon>
        <taxon>Zhongshania</taxon>
    </lineage>
</organism>
<gene>
    <name evidence="4" type="primary">mlhB_1</name>
    <name evidence="4" type="ORF">IHBHHGIJ_02116</name>
    <name evidence="5" type="ORF">KFEGEMFD_01718</name>
</gene>
<dbReference type="PROSITE" id="PS01173">
    <property type="entry name" value="LIPASE_GDXG_HIS"/>
    <property type="match status" value="1"/>
</dbReference>
<dbReference type="Gene3D" id="3.40.50.1820">
    <property type="entry name" value="alpha/beta hydrolase"/>
    <property type="match status" value="1"/>
</dbReference>
<feature type="domain" description="Alpha/beta hydrolase fold-3" evidence="3">
    <location>
        <begin position="79"/>
        <end position="280"/>
    </location>
</feature>
<dbReference type="InterPro" id="IPR050300">
    <property type="entry name" value="GDXG_lipolytic_enzyme"/>
</dbReference>
<dbReference type="RefSeq" id="WP_159268702.1">
    <property type="nucleotide sequence ID" value="NZ_CACSIK010000001.1"/>
</dbReference>
<dbReference type="Pfam" id="PF07859">
    <property type="entry name" value="Abhydrolase_3"/>
    <property type="match status" value="1"/>
</dbReference>
<evidence type="ECO:0000313" key="7">
    <source>
        <dbReference type="Proteomes" id="UP000439591"/>
    </source>
</evidence>
<dbReference type="InterPro" id="IPR029058">
    <property type="entry name" value="AB_hydrolase_fold"/>
</dbReference>
<protein>
    <submittedName>
        <fullName evidence="4">Monoterpene epsilon-lactone hydrolase</fullName>
        <ecNumber evidence="4">3.1.1.83</ecNumber>
    </submittedName>
</protein>
<dbReference type="EMBL" id="CACSIM010000002">
    <property type="protein sequence ID" value="CAA0098630.1"/>
    <property type="molecule type" value="Genomic_DNA"/>
</dbReference>
<dbReference type="InterPro" id="IPR013094">
    <property type="entry name" value="AB_hydrolase_3"/>
</dbReference>
<dbReference type="SUPFAM" id="SSF53474">
    <property type="entry name" value="alpha/beta-Hydrolases"/>
    <property type="match status" value="1"/>
</dbReference>
<comment type="similarity">
    <text evidence="1">Belongs to the 'GDXG' lipolytic enzyme family.</text>
</comment>
<dbReference type="OrthoDB" id="5729797at2"/>
<evidence type="ECO:0000256" key="1">
    <source>
        <dbReference type="ARBA" id="ARBA00010515"/>
    </source>
</evidence>
<evidence type="ECO:0000313" key="4">
    <source>
        <dbReference type="EMBL" id="CAA0091164.1"/>
    </source>
</evidence>
<dbReference type="PANTHER" id="PTHR48081">
    <property type="entry name" value="AB HYDROLASE SUPERFAMILY PROTEIN C4A8.06C"/>
    <property type="match status" value="1"/>
</dbReference>
<dbReference type="Proteomes" id="UP000439591">
    <property type="component" value="Unassembled WGS sequence"/>
</dbReference>
<dbReference type="GO" id="GO:0016787">
    <property type="term" value="F:hydrolase activity"/>
    <property type="evidence" value="ECO:0007669"/>
    <property type="project" value="UniProtKB-KW"/>
</dbReference>
<evidence type="ECO:0000313" key="6">
    <source>
        <dbReference type="Proteomes" id="UP000435877"/>
    </source>
</evidence>
<dbReference type="AlphaFoldDB" id="A0A5S9NM62"/>
<evidence type="ECO:0000313" key="5">
    <source>
        <dbReference type="EMBL" id="CAA0098630.1"/>
    </source>
</evidence>
<dbReference type="PANTHER" id="PTHR48081:SF8">
    <property type="entry name" value="ALPHA_BETA HYDROLASE FOLD-3 DOMAIN-CONTAINING PROTEIN-RELATED"/>
    <property type="match status" value="1"/>
</dbReference>
<dbReference type="EMBL" id="CACSIK010000001">
    <property type="protein sequence ID" value="CAA0091164.1"/>
    <property type="molecule type" value="Genomic_DNA"/>
</dbReference>
<dbReference type="InterPro" id="IPR002168">
    <property type="entry name" value="Lipase_GDXG_HIS_AS"/>
</dbReference>
<keyword evidence="2 4" id="KW-0378">Hydrolase</keyword>
<accession>A0A5S9NM62</accession>
<keyword evidence="6" id="KW-1185">Reference proteome</keyword>